<gene>
    <name evidence="3" type="ORF">E1263_13165</name>
</gene>
<evidence type="ECO:0000256" key="1">
    <source>
        <dbReference type="SAM" id="MobiDB-lite"/>
    </source>
</evidence>
<name>A0A4R4ZM20_9ACTN</name>
<reference evidence="3 4" key="1">
    <citation type="submission" date="2019-03" db="EMBL/GenBank/DDBJ databases">
        <title>Draft genome sequences of novel Actinobacteria.</title>
        <authorList>
            <person name="Sahin N."/>
            <person name="Ay H."/>
            <person name="Saygin H."/>
        </authorList>
    </citation>
    <scope>NUCLEOTIDE SEQUENCE [LARGE SCALE GENOMIC DNA]</scope>
    <source>
        <strain evidence="3 4">JCM 13523</strain>
    </source>
</reference>
<dbReference type="EMBL" id="SMKX01000030">
    <property type="protein sequence ID" value="TDD59878.1"/>
    <property type="molecule type" value="Genomic_DNA"/>
</dbReference>
<dbReference type="AlphaFoldDB" id="A0A4R4ZM20"/>
<sequence>MSLSSSTRSPAPNARGKGRPVGGGTNRLPSNRERRPALAALAVILILLGAAGSALIAVTSGNRDAYVVIKVKELPPGHQIVENDLDSGDLAGETGGLVKWADRKQVIDKYTTGWLYKGQYVGGDSVNATVPIPAGGAQVGVVLEAGRAPSDGIDPGDIVSVVRVPTGSQDSVAASTIVSAAYVMSSDGDIVPQPGTKVTVDKLNVTILVPLGKATTVAAAASAKTLVLVKLAPGTKPDVPRSNGGG</sequence>
<keyword evidence="2" id="KW-1133">Transmembrane helix</keyword>
<feature type="region of interest" description="Disordered" evidence="1">
    <location>
        <begin position="1"/>
        <end position="32"/>
    </location>
</feature>
<dbReference type="Proteomes" id="UP000295124">
    <property type="component" value="Unassembled WGS sequence"/>
</dbReference>
<keyword evidence="4" id="KW-1185">Reference proteome</keyword>
<feature type="transmembrane region" description="Helical" evidence="2">
    <location>
        <begin position="37"/>
        <end position="58"/>
    </location>
</feature>
<evidence type="ECO:0000313" key="3">
    <source>
        <dbReference type="EMBL" id="TDD59878.1"/>
    </source>
</evidence>
<organism evidence="3 4">
    <name type="scientific">Kribbella antibiotica</name>
    <dbReference type="NCBI Taxonomy" id="190195"/>
    <lineage>
        <taxon>Bacteria</taxon>
        <taxon>Bacillati</taxon>
        <taxon>Actinomycetota</taxon>
        <taxon>Actinomycetes</taxon>
        <taxon>Propionibacteriales</taxon>
        <taxon>Kribbellaceae</taxon>
        <taxon>Kribbella</taxon>
    </lineage>
</organism>
<protein>
    <recommendedName>
        <fullName evidence="5">SAF domain-containing protein</fullName>
    </recommendedName>
</protein>
<feature type="compositionally biased region" description="Polar residues" evidence="1">
    <location>
        <begin position="1"/>
        <end position="10"/>
    </location>
</feature>
<keyword evidence="2" id="KW-0472">Membrane</keyword>
<evidence type="ECO:0000256" key="2">
    <source>
        <dbReference type="SAM" id="Phobius"/>
    </source>
</evidence>
<accession>A0A4R4ZM20</accession>
<comment type="caution">
    <text evidence="3">The sequence shown here is derived from an EMBL/GenBank/DDBJ whole genome shotgun (WGS) entry which is preliminary data.</text>
</comment>
<dbReference type="OrthoDB" id="3827005at2"/>
<keyword evidence="2" id="KW-0812">Transmembrane</keyword>
<evidence type="ECO:0000313" key="4">
    <source>
        <dbReference type="Proteomes" id="UP000295124"/>
    </source>
</evidence>
<dbReference type="RefSeq" id="WP_132167549.1">
    <property type="nucleotide sequence ID" value="NZ_SMKX01000030.1"/>
</dbReference>
<evidence type="ECO:0008006" key="5">
    <source>
        <dbReference type="Google" id="ProtNLM"/>
    </source>
</evidence>
<proteinExistence type="predicted"/>